<organism evidence="1 2">
    <name type="scientific">Priestia iocasae</name>
    <dbReference type="NCBI Taxonomy" id="2291674"/>
    <lineage>
        <taxon>Bacteria</taxon>
        <taxon>Bacillati</taxon>
        <taxon>Bacillota</taxon>
        <taxon>Bacilli</taxon>
        <taxon>Bacillales</taxon>
        <taxon>Bacillaceae</taxon>
        <taxon>Priestia</taxon>
    </lineage>
</organism>
<reference evidence="1 2" key="1">
    <citation type="submission" date="2021-01" db="EMBL/GenBank/DDBJ databases">
        <title>Genomic Encyclopedia of Type Strains, Phase IV (KMG-IV): sequencing the most valuable type-strain genomes for metagenomic binning, comparative biology and taxonomic classification.</title>
        <authorList>
            <person name="Goeker M."/>
        </authorList>
    </citation>
    <scope>NUCLEOTIDE SEQUENCE [LARGE SCALE GENOMIC DNA]</scope>
    <source>
        <strain evidence="1 2">DSM 104297</strain>
    </source>
</reference>
<evidence type="ECO:0000313" key="1">
    <source>
        <dbReference type="EMBL" id="MBM7701509.1"/>
    </source>
</evidence>
<dbReference type="Proteomes" id="UP000809829">
    <property type="component" value="Unassembled WGS sequence"/>
</dbReference>
<gene>
    <name evidence="1" type="ORF">JOC83_000335</name>
</gene>
<proteinExistence type="predicted"/>
<evidence type="ECO:0008006" key="3">
    <source>
        <dbReference type="Google" id="ProtNLM"/>
    </source>
</evidence>
<comment type="caution">
    <text evidence="1">The sequence shown here is derived from an EMBL/GenBank/DDBJ whole genome shotgun (WGS) entry which is preliminary data.</text>
</comment>
<protein>
    <recommendedName>
        <fullName evidence="3">LysM domain-containing protein</fullName>
    </recommendedName>
</protein>
<dbReference type="EMBL" id="JAFBFC010000001">
    <property type="protein sequence ID" value="MBM7701509.1"/>
    <property type="molecule type" value="Genomic_DNA"/>
</dbReference>
<keyword evidence="2" id="KW-1185">Reference proteome</keyword>
<name>A0ABS2QSK4_9BACI</name>
<sequence length="110" mass="12483">MKRLSVLAAVVLIGYICHYDIKNGTIPSSYTEQPAQEVMNMTKEAVDENSKSYNIVKVRAGDTVLSIMEQLIKGPIPVPIDQLIKDFKHLNEIEPEEIQVGKEYKFPTYK</sequence>
<accession>A0ABS2QSK4</accession>
<dbReference type="RefSeq" id="WP_205182868.1">
    <property type="nucleotide sequence ID" value="NZ_JAFBFC010000001.1"/>
</dbReference>
<evidence type="ECO:0000313" key="2">
    <source>
        <dbReference type="Proteomes" id="UP000809829"/>
    </source>
</evidence>